<dbReference type="Proteomes" id="UP000499080">
    <property type="component" value="Unassembled WGS sequence"/>
</dbReference>
<dbReference type="AlphaFoldDB" id="A0A4Y2ME02"/>
<keyword evidence="2" id="KW-1185">Reference proteome</keyword>
<accession>A0A4Y2ME02</accession>
<evidence type="ECO:0000313" key="2">
    <source>
        <dbReference type="Proteomes" id="UP000499080"/>
    </source>
</evidence>
<protein>
    <submittedName>
        <fullName evidence="1">Uncharacterized protein</fullName>
    </submittedName>
</protein>
<proteinExistence type="predicted"/>
<organism evidence="1 2">
    <name type="scientific">Araneus ventricosus</name>
    <name type="common">Orbweaver spider</name>
    <name type="synonym">Epeira ventricosa</name>
    <dbReference type="NCBI Taxonomy" id="182803"/>
    <lineage>
        <taxon>Eukaryota</taxon>
        <taxon>Metazoa</taxon>
        <taxon>Ecdysozoa</taxon>
        <taxon>Arthropoda</taxon>
        <taxon>Chelicerata</taxon>
        <taxon>Arachnida</taxon>
        <taxon>Araneae</taxon>
        <taxon>Araneomorphae</taxon>
        <taxon>Entelegynae</taxon>
        <taxon>Araneoidea</taxon>
        <taxon>Araneidae</taxon>
        <taxon>Araneus</taxon>
    </lineage>
</organism>
<comment type="caution">
    <text evidence="1">The sequence shown here is derived from an EMBL/GenBank/DDBJ whole genome shotgun (WGS) entry which is preliminary data.</text>
</comment>
<sequence length="96" mass="11190">MRKAERTLVFANLIIWKALILQYLAFAKPLEENLLSSEAWRAIGRLEAVQSLTTIVNNLGTYQSVFSRLWNLFKHLSQPLERHRSTLYLDEIFGEP</sequence>
<reference evidence="1 2" key="1">
    <citation type="journal article" date="2019" name="Sci. Rep.">
        <title>Orb-weaving spider Araneus ventricosus genome elucidates the spidroin gene catalogue.</title>
        <authorList>
            <person name="Kono N."/>
            <person name="Nakamura H."/>
            <person name="Ohtoshi R."/>
            <person name="Moran D.A.P."/>
            <person name="Shinohara A."/>
            <person name="Yoshida Y."/>
            <person name="Fujiwara M."/>
            <person name="Mori M."/>
            <person name="Tomita M."/>
            <person name="Arakawa K."/>
        </authorList>
    </citation>
    <scope>NUCLEOTIDE SEQUENCE [LARGE SCALE GENOMIC DNA]</scope>
</reference>
<dbReference type="EMBL" id="BGPR01007061">
    <property type="protein sequence ID" value="GBN23967.1"/>
    <property type="molecule type" value="Genomic_DNA"/>
</dbReference>
<evidence type="ECO:0000313" key="1">
    <source>
        <dbReference type="EMBL" id="GBN23967.1"/>
    </source>
</evidence>
<gene>
    <name evidence="1" type="ORF">AVEN_47156_1</name>
</gene>
<name>A0A4Y2ME02_ARAVE</name>